<gene>
    <name evidence="5" type="ORF">CANVERA_P0912</name>
</gene>
<dbReference type="Gene3D" id="3.30.1140.40">
    <property type="entry name" value="Tctex-1"/>
    <property type="match status" value="1"/>
</dbReference>
<name>A0A9W4TQK6_9ASCO</name>
<evidence type="ECO:0000256" key="4">
    <source>
        <dbReference type="ARBA" id="ARBA00023273"/>
    </source>
</evidence>
<dbReference type="Proteomes" id="UP001152885">
    <property type="component" value="Unassembled WGS sequence"/>
</dbReference>
<dbReference type="OrthoDB" id="10059120at2759"/>
<protein>
    <recommendedName>
        <fullName evidence="3">Topoisomerase I damage affected protein 2</fullName>
    </recommendedName>
</protein>
<proteinExistence type="inferred from homology"/>
<evidence type="ECO:0000256" key="1">
    <source>
        <dbReference type="ARBA" id="ARBA00004316"/>
    </source>
</evidence>
<sequence>MSVIISSKYENQPPFTTEFIESLINDNKQLEPKELVTLIGEKLELKSSKHKFIIQYTLIEKDDDINLSINSDFVSIWDDSKDGCITLQINLLIITIYWLSI</sequence>
<evidence type="ECO:0000313" key="5">
    <source>
        <dbReference type="EMBL" id="CAI5756396.1"/>
    </source>
</evidence>
<accession>A0A9W4TQK6</accession>
<keyword evidence="6" id="KW-1185">Reference proteome</keyword>
<evidence type="ECO:0000313" key="6">
    <source>
        <dbReference type="Proteomes" id="UP001152885"/>
    </source>
</evidence>
<evidence type="ECO:0000256" key="3">
    <source>
        <dbReference type="ARBA" id="ARBA00019193"/>
    </source>
</evidence>
<dbReference type="AlphaFoldDB" id="A0A9W4TQK6"/>
<comment type="similarity">
    <text evidence="2">Belongs to the TDA2 family.</text>
</comment>
<comment type="caution">
    <text evidence="5">The sequence shown here is derived from an EMBL/GenBank/DDBJ whole genome shotgun (WGS) entry which is preliminary data.</text>
</comment>
<reference evidence="5" key="1">
    <citation type="submission" date="2022-12" db="EMBL/GenBank/DDBJ databases">
        <authorList>
            <person name="Brejova B."/>
        </authorList>
    </citation>
    <scope>NUCLEOTIDE SEQUENCE</scope>
</reference>
<keyword evidence="4" id="KW-0966">Cell projection</keyword>
<dbReference type="EMBL" id="CANTUO010000001">
    <property type="protein sequence ID" value="CAI5756396.1"/>
    <property type="molecule type" value="Genomic_DNA"/>
</dbReference>
<evidence type="ECO:0000256" key="2">
    <source>
        <dbReference type="ARBA" id="ARBA00010778"/>
    </source>
</evidence>
<organism evidence="5 6">
    <name type="scientific">Candida verbasci</name>
    <dbReference type="NCBI Taxonomy" id="1227364"/>
    <lineage>
        <taxon>Eukaryota</taxon>
        <taxon>Fungi</taxon>
        <taxon>Dikarya</taxon>
        <taxon>Ascomycota</taxon>
        <taxon>Saccharomycotina</taxon>
        <taxon>Pichiomycetes</taxon>
        <taxon>Debaryomycetaceae</taxon>
        <taxon>Candida/Lodderomyces clade</taxon>
        <taxon>Candida</taxon>
    </lineage>
</organism>
<comment type="subcellular location">
    <subcellularLocation>
        <location evidence="1">Cell projection</location>
    </subcellularLocation>
</comment>
<dbReference type="GO" id="GO:0042995">
    <property type="term" value="C:cell projection"/>
    <property type="evidence" value="ECO:0007669"/>
    <property type="project" value="UniProtKB-SubCell"/>
</dbReference>
<dbReference type="InterPro" id="IPR038586">
    <property type="entry name" value="Tctex-1-like_sf"/>
</dbReference>